<evidence type="ECO:0000256" key="4">
    <source>
        <dbReference type="ARBA" id="ARBA00023125"/>
    </source>
</evidence>
<dbReference type="InterPro" id="IPR027417">
    <property type="entry name" value="P-loop_NTPase"/>
</dbReference>
<accession>A0ABV7YC39</accession>
<dbReference type="InterPro" id="IPR001867">
    <property type="entry name" value="OmpR/PhoB-type_DNA-bd"/>
</dbReference>
<comment type="similarity">
    <text evidence="1">Belongs to the AfsR/DnrI/RedD regulatory family.</text>
</comment>
<evidence type="ECO:0000313" key="8">
    <source>
        <dbReference type="Proteomes" id="UP001595699"/>
    </source>
</evidence>
<evidence type="ECO:0000256" key="1">
    <source>
        <dbReference type="ARBA" id="ARBA00005820"/>
    </source>
</evidence>
<keyword evidence="4" id="KW-0238">DNA-binding</keyword>
<gene>
    <name evidence="7" type="ORF">ACFOUW_17600</name>
</gene>
<comment type="caution">
    <text evidence="7">The sequence shown here is derived from an EMBL/GenBank/DDBJ whole genome shotgun (WGS) entry which is preliminary data.</text>
</comment>
<feature type="domain" description="Bacterial transcriptional activator" evidence="6">
    <location>
        <begin position="101"/>
        <end position="224"/>
    </location>
</feature>
<dbReference type="SMART" id="SM01043">
    <property type="entry name" value="BTAD"/>
    <property type="match status" value="1"/>
</dbReference>
<keyword evidence="3 7" id="KW-0067">ATP-binding</keyword>
<name>A0ABV7YC39_9ACTN</name>
<dbReference type="Gene3D" id="1.10.10.10">
    <property type="entry name" value="Winged helix-like DNA-binding domain superfamily/Winged helix DNA-binding domain"/>
    <property type="match status" value="1"/>
</dbReference>
<dbReference type="EMBL" id="JBHRZH010000015">
    <property type="protein sequence ID" value="MFC3762662.1"/>
    <property type="molecule type" value="Genomic_DNA"/>
</dbReference>
<dbReference type="SMART" id="SM00862">
    <property type="entry name" value="Trans_reg_C"/>
    <property type="match status" value="1"/>
</dbReference>
<dbReference type="SUPFAM" id="SSF52540">
    <property type="entry name" value="P-loop containing nucleoside triphosphate hydrolases"/>
    <property type="match status" value="1"/>
</dbReference>
<keyword evidence="8" id="KW-1185">Reference proteome</keyword>
<evidence type="ECO:0000313" key="7">
    <source>
        <dbReference type="EMBL" id="MFC3762662.1"/>
    </source>
</evidence>
<dbReference type="InterPro" id="IPR036388">
    <property type="entry name" value="WH-like_DNA-bd_sf"/>
</dbReference>
<proteinExistence type="inferred from homology"/>
<dbReference type="SUPFAM" id="SSF48452">
    <property type="entry name" value="TPR-like"/>
    <property type="match status" value="2"/>
</dbReference>
<dbReference type="Pfam" id="PF03704">
    <property type="entry name" value="BTAD"/>
    <property type="match status" value="1"/>
</dbReference>
<feature type="domain" description="OmpR/PhoB-type" evidence="5">
    <location>
        <begin position="19"/>
        <end position="93"/>
    </location>
</feature>
<dbReference type="RefSeq" id="WP_205118937.1">
    <property type="nucleotide sequence ID" value="NZ_JAFBCM010000001.1"/>
</dbReference>
<dbReference type="PANTHER" id="PTHR16305">
    <property type="entry name" value="TESTICULAR SOLUBLE ADENYLYL CYCLASE"/>
    <property type="match status" value="1"/>
</dbReference>
<dbReference type="InterPro" id="IPR016032">
    <property type="entry name" value="Sig_transdc_resp-reg_C-effctor"/>
</dbReference>
<reference evidence="8" key="1">
    <citation type="journal article" date="2019" name="Int. J. Syst. Evol. Microbiol.">
        <title>The Global Catalogue of Microorganisms (GCM) 10K type strain sequencing project: providing services to taxonomists for standard genome sequencing and annotation.</title>
        <authorList>
            <consortium name="The Broad Institute Genomics Platform"/>
            <consortium name="The Broad Institute Genome Sequencing Center for Infectious Disease"/>
            <person name="Wu L."/>
            <person name="Ma J."/>
        </authorList>
    </citation>
    <scope>NUCLEOTIDE SEQUENCE [LARGE SCALE GENOMIC DNA]</scope>
    <source>
        <strain evidence="8">CGMCC 4.7241</strain>
    </source>
</reference>
<sequence>MLPIPSVRLLGRFELSLNDDVVQLDSARAEALLAYLLLHRGSTISRQRLAAAFWPDSTEAQARTNLRHVLHTLRARLPTVEEYVEITARTLRWRPDAPLWLDVDGFEETRDLELYGGDLLEEADDDWLEADRTRLRRTYLEALDTQAERAEADGDHTAAAAATERLLREDPLREDAHRRLIRLYDSAGDKARAVAAYHECASILERELGIPPSPPTRAAYEAVMASERTTTEAPIAPFVARAAEREQLVATWKQAEAGSARLVVVGGDAGVGKTRLAEEFRAWCARRGAVVAAASCYAAEGPLAYGAVVGWLRSPPVRERIARTDSHRRTELARILPKLLTDDPSLERPAELPQAEQRQRLFDAVASVLAPTAPTLLSLDDLQYADGETCALVHYLLRANPAARLLILATARREELTAGHRELVASLQARGDLVELELASLDRAETALLASRIAGTDFADDELFEETEGNPLFVVEAVRAGWRPGSPPSPRVQAVIEARLDQLPNEVRDLIEVAATIGREFAPDVLAEAADLDQDALVGGLDELWRRRLVRESGNRYDFAHHRIREVAAARVTPARRRMLHGRIANALERSGAPSASIATHYEQAGASDQAVAFLRKAAVESLSLHAYEQAVEQLDRALTQTLDAQTELTIRTALLAPLAVLDGFASPRIQAQQERVTELSETPSPALLRSIALSALSASDFDTAVSAGKRLAETGDEVDVVEASYVLGIAAFWRADFATAKTAFERVVELYRPEQYRAHLIRYGQDPKVVCLARLGNTLSFLGEPDAAREAREEALAWADELGHPLTRQLGLVFGALLALDQGDLPTLRALVASFPEGYEQAPVRLAVEAYRGYLAVIDGAVDDGLAAVRSAAEEAAGHESAPGLAAVLARIRLASAEAAGRGVGEAADRLLALGGAACVFEPAAFRARQG</sequence>
<evidence type="ECO:0000259" key="6">
    <source>
        <dbReference type="SMART" id="SM01043"/>
    </source>
</evidence>
<dbReference type="GO" id="GO:0005524">
    <property type="term" value="F:ATP binding"/>
    <property type="evidence" value="ECO:0007669"/>
    <property type="project" value="UniProtKB-KW"/>
</dbReference>
<dbReference type="InterPro" id="IPR005158">
    <property type="entry name" value="BTAD"/>
</dbReference>
<keyword evidence="2" id="KW-0547">Nucleotide-binding</keyword>
<evidence type="ECO:0000256" key="3">
    <source>
        <dbReference type="ARBA" id="ARBA00022840"/>
    </source>
</evidence>
<evidence type="ECO:0000256" key="2">
    <source>
        <dbReference type="ARBA" id="ARBA00022741"/>
    </source>
</evidence>
<dbReference type="Pfam" id="PF13191">
    <property type="entry name" value="AAA_16"/>
    <property type="match status" value="1"/>
</dbReference>
<dbReference type="InterPro" id="IPR041664">
    <property type="entry name" value="AAA_16"/>
</dbReference>
<protein>
    <submittedName>
        <fullName evidence="7">ATP-binding protein</fullName>
    </submittedName>
</protein>
<evidence type="ECO:0000259" key="5">
    <source>
        <dbReference type="SMART" id="SM00862"/>
    </source>
</evidence>
<dbReference type="Gene3D" id="1.25.40.10">
    <property type="entry name" value="Tetratricopeptide repeat domain"/>
    <property type="match status" value="2"/>
</dbReference>
<dbReference type="PANTHER" id="PTHR16305:SF35">
    <property type="entry name" value="TRANSCRIPTIONAL ACTIVATOR DOMAIN"/>
    <property type="match status" value="1"/>
</dbReference>
<dbReference type="InterPro" id="IPR011990">
    <property type="entry name" value="TPR-like_helical_dom_sf"/>
</dbReference>
<dbReference type="Proteomes" id="UP001595699">
    <property type="component" value="Unassembled WGS sequence"/>
</dbReference>
<dbReference type="SUPFAM" id="SSF46894">
    <property type="entry name" value="C-terminal effector domain of the bipartite response regulators"/>
    <property type="match status" value="1"/>
</dbReference>
<organism evidence="7 8">
    <name type="scientific">Tenggerimyces flavus</name>
    <dbReference type="NCBI Taxonomy" id="1708749"/>
    <lineage>
        <taxon>Bacteria</taxon>
        <taxon>Bacillati</taxon>
        <taxon>Actinomycetota</taxon>
        <taxon>Actinomycetes</taxon>
        <taxon>Propionibacteriales</taxon>
        <taxon>Nocardioidaceae</taxon>
        <taxon>Tenggerimyces</taxon>
    </lineage>
</organism>